<evidence type="ECO:0000313" key="2">
    <source>
        <dbReference type="EMBL" id="PRB81835.1"/>
    </source>
</evidence>
<dbReference type="PROSITE" id="PS51257">
    <property type="entry name" value="PROKAR_LIPOPROTEIN"/>
    <property type="match status" value="1"/>
</dbReference>
<keyword evidence="4" id="KW-1185">Reference proteome</keyword>
<dbReference type="Gene3D" id="2.30.30.40">
    <property type="entry name" value="SH3 Domains"/>
    <property type="match status" value="1"/>
</dbReference>
<organism evidence="2 5">
    <name type="scientific">Chryseobacterium culicis</name>
    <dbReference type="NCBI Taxonomy" id="680127"/>
    <lineage>
        <taxon>Bacteria</taxon>
        <taxon>Pseudomonadati</taxon>
        <taxon>Bacteroidota</taxon>
        <taxon>Flavobacteriia</taxon>
        <taxon>Flavobacteriales</taxon>
        <taxon>Weeksellaceae</taxon>
        <taxon>Chryseobacterium group</taxon>
        <taxon>Chryseobacterium</taxon>
    </lineage>
</organism>
<proteinExistence type="predicted"/>
<protein>
    <recommendedName>
        <fullName evidence="1">SH3b domain-containing protein</fullName>
    </recommendedName>
</protein>
<gene>
    <name evidence="2" type="ORF">CQ022_19390</name>
    <name evidence="3" type="ORF">CQ033_18295</name>
</gene>
<evidence type="ECO:0000259" key="1">
    <source>
        <dbReference type="PROSITE" id="PS51781"/>
    </source>
</evidence>
<comment type="caution">
    <text evidence="2">The sequence shown here is derived from an EMBL/GenBank/DDBJ whole genome shotgun (WGS) entry which is preliminary data.</text>
</comment>
<sequence length="395" mass="46229">MELKNGQEFKKKKMKNITPYLLAGLSLFISCNGQENKSQKIKETKEDMNSLKTAPYNITDEGDGTKSNYDDMSPEFINKAKKILEQRKFQFPDENTFNQKILDIFSFNLKDYKNSIIALRPAMFPEIAIKENKFIFIQDAGATEPEFINPDMLYHFNSYIFYNTPVSYVWLQTNNSNLLYDLVVYYGYNKDKKLVESVFKKFDFNSLSDMEQLIFIDSGGYKKLKKQIFDDIETIIYKGKVEDFSYAKEGNGYLRIGDIISKISSSPKEYFEPEKTISYLFERELRIGIQGNIESYLNKNPKYKSNLEKNNFYDLPTLKNYVKYIYQNENNTNFIIQDSDGFTNLRKDKNTSSQTLQKINTGEQVEVLDQNGDWWLVISKEGKKGYVHKSRIKSE</sequence>
<dbReference type="Pfam" id="PF08239">
    <property type="entry name" value="SH3_3"/>
    <property type="match status" value="1"/>
</dbReference>
<dbReference type="AlphaFoldDB" id="A0A2S9CMV6"/>
<accession>A0A2S9CMV6</accession>
<dbReference type="EMBL" id="PCPH01000005">
    <property type="protein sequence ID" value="PRB88490.1"/>
    <property type="molecule type" value="Genomic_DNA"/>
</dbReference>
<name>A0A2S9CMV6_CHRCI</name>
<dbReference type="EMBL" id="PCPP01000004">
    <property type="protein sequence ID" value="PRB81835.1"/>
    <property type="molecule type" value="Genomic_DNA"/>
</dbReference>
<reference evidence="4 5" key="1">
    <citation type="submission" date="2017-09" db="EMBL/GenBank/DDBJ databases">
        <title>Genomic, metabolic, and phenotypic characteristics of bacterial isolates from the natural microbiome of the model nematode Caenorhabditis elegans.</title>
        <authorList>
            <person name="Zimmermann J."/>
            <person name="Obeng N."/>
            <person name="Yang W."/>
            <person name="Obeng O."/>
            <person name="Kissoyan K."/>
            <person name="Pees B."/>
            <person name="Dirksen P."/>
            <person name="Hoppner M."/>
            <person name="Franke A."/>
            <person name="Rosenstiel P."/>
            <person name="Leippe M."/>
            <person name="Dierking K."/>
            <person name="Kaleta C."/>
            <person name="Schulenburg H."/>
        </authorList>
    </citation>
    <scope>NUCLEOTIDE SEQUENCE [LARGE SCALE GENOMIC DNA]</scope>
    <source>
        <strain evidence="2 5">MYb25</strain>
        <strain evidence="3 4">MYb44</strain>
    </source>
</reference>
<evidence type="ECO:0000313" key="5">
    <source>
        <dbReference type="Proteomes" id="UP000238534"/>
    </source>
</evidence>
<evidence type="ECO:0000313" key="4">
    <source>
        <dbReference type="Proteomes" id="UP000238325"/>
    </source>
</evidence>
<dbReference type="InterPro" id="IPR003646">
    <property type="entry name" value="SH3-like_bac-type"/>
</dbReference>
<dbReference type="Proteomes" id="UP000238534">
    <property type="component" value="Unassembled WGS sequence"/>
</dbReference>
<dbReference type="PROSITE" id="PS51781">
    <property type="entry name" value="SH3B"/>
    <property type="match status" value="1"/>
</dbReference>
<dbReference type="SMART" id="SM00287">
    <property type="entry name" value="SH3b"/>
    <property type="match status" value="1"/>
</dbReference>
<evidence type="ECO:0000313" key="3">
    <source>
        <dbReference type="EMBL" id="PRB88490.1"/>
    </source>
</evidence>
<dbReference type="Proteomes" id="UP000238325">
    <property type="component" value="Unassembled WGS sequence"/>
</dbReference>
<feature type="domain" description="SH3b" evidence="1">
    <location>
        <begin position="329"/>
        <end position="395"/>
    </location>
</feature>